<proteinExistence type="predicted"/>
<feature type="region of interest" description="Disordered" evidence="1">
    <location>
        <begin position="129"/>
        <end position="184"/>
    </location>
</feature>
<dbReference type="EMBL" id="GEZM01030004">
    <property type="protein sequence ID" value="JAV85864.1"/>
    <property type="molecule type" value="Transcribed_RNA"/>
</dbReference>
<dbReference type="OrthoDB" id="10625065at2759"/>
<reference evidence="4 5" key="2">
    <citation type="journal article" date="2018" name="Elife">
        <title>Firefly genomes illuminate parallel origins of bioluminescence in beetles.</title>
        <authorList>
            <person name="Fallon T.R."/>
            <person name="Lower S.E."/>
            <person name="Chang C.H."/>
            <person name="Bessho-Uehara M."/>
            <person name="Martin G.J."/>
            <person name="Bewick A.J."/>
            <person name="Behringer M."/>
            <person name="Debat H.J."/>
            <person name="Wong I."/>
            <person name="Day J.C."/>
            <person name="Suvorov A."/>
            <person name="Silva C.J."/>
            <person name="Stanger-Hall K.F."/>
            <person name="Hall D.W."/>
            <person name="Schmitz R.J."/>
            <person name="Nelson D.R."/>
            <person name="Lewis S.M."/>
            <person name="Shigenobu S."/>
            <person name="Bybee S.M."/>
            <person name="Larracuente A.M."/>
            <person name="Oba Y."/>
            <person name="Weng J.K."/>
        </authorList>
    </citation>
    <scope>NUCLEOTIDE SEQUENCE [LARGE SCALE GENOMIC DNA]</scope>
    <source>
        <strain evidence="4">1611_PpyrPB1</strain>
        <tissue evidence="4">Whole body</tissue>
    </source>
</reference>
<protein>
    <submittedName>
        <fullName evidence="3">Uncharacterized protein</fullName>
    </submittedName>
</protein>
<sequence>MLIDTVAGWTDEDFYSNRAHDGFDDKYDGHNFNPPNYGEQTRETGVLENIDKFFYLMVGGVFVCIVLVIIFKCCSKENYASTSTADGRRRSFYYQRSLSTVNGFDSRPTCLMTDVAAFNGVTQLDLPPSYDAASTDNSRYNSTQDLRDSDAVCSAPDDAAPPSYSDVCGTADTSASGGCDNNED</sequence>
<dbReference type="EMBL" id="GEZM01030009">
    <property type="protein sequence ID" value="JAV85847.1"/>
    <property type="molecule type" value="Transcribed_RNA"/>
</dbReference>
<dbReference type="AlphaFoldDB" id="A0A1Y1MJI3"/>
<reference evidence="3" key="1">
    <citation type="journal article" date="2016" name="Sci. Rep.">
        <title>Molecular characterization of firefly nuptial gifts: a multi-omics approach sheds light on postcopulatory sexual selection.</title>
        <authorList>
            <person name="Al-Wathiqui N."/>
            <person name="Fallon T.R."/>
            <person name="South A."/>
            <person name="Weng J.K."/>
            <person name="Lewis S.M."/>
        </authorList>
    </citation>
    <scope>NUCLEOTIDE SEQUENCE</scope>
</reference>
<dbReference type="EMBL" id="GEZM01030003">
    <property type="protein sequence ID" value="JAV85867.1"/>
    <property type="molecule type" value="Transcribed_RNA"/>
</dbReference>
<keyword evidence="2" id="KW-1133">Transmembrane helix</keyword>
<evidence type="ECO:0000256" key="2">
    <source>
        <dbReference type="SAM" id="Phobius"/>
    </source>
</evidence>
<feature type="compositionally biased region" description="Polar residues" evidence="1">
    <location>
        <begin position="132"/>
        <end position="144"/>
    </location>
</feature>
<dbReference type="EMBL" id="GEZM01030010">
    <property type="protein sequence ID" value="JAV85844.1"/>
    <property type="molecule type" value="Transcribed_RNA"/>
</dbReference>
<keyword evidence="5" id="KW-1185">Reference proteome</keyword>
<dbReference type="Proteomes" id="UP000327044">
    <property type="component" value="Unassembled WGS sequence"/>
</dbReference>
<keyword evidence="2" id="KW-0812">Transmembrane</keyword>
<dbReference type="EMBL" id="GEZM01030007">
    <property type="protein sequence ID" value="JAV85853.1"/>
    <property type="molecule type" value="Transcribed_RNA"/>
</dbReference>
<dbReference type="EMBL" id="GEZM01030005">
    <property type="protein sequence ID" value="JAV85860.1"/>
    <property type="molecule type" value="Transcribed_RNA"/>
</dbReference>
<dbReference type="EMBL" id="VVIM01000011">
    <property type="protein sequence ID" value="KAB0791691.1"/>
    <property type="molecule type" value="Genomic_DNA"/>
</dbReference>
<reference evidence="4" key="3">
    <citation type="submission" date="2019-08" db="EMBL/GenBank/DDBJ databases">
        <authorList>
            <consortium name="Photinus pyralis genome working group"/>
            <person name="Fallon T.R."/>
            <person name="Sander Lower S.E."/>
            <person name="Weng J.-K."/>
        </authorList>
    </citation>
    <scope>NUCLEOTIDE SEQUENCE</scope>
    <source>
        <strain evidence="4">1611_PpyrPB1</strain>
        <tissue evidence="4">Whole body</tissue>
    </source>
</reference>
<dbReference type="InParanoid" id="A0A1Y1MJI3"/>
<gene>
    <name evidence="4" type="ORF">PPYR_03491</name>
</gene>
<evidence type="ECO:0000313" key="3">
    <source>
        <dbReference type="EMBL" id="JAV85864.1"/>
    </source>
</evidence>
<keyword evidence="2" id="KW-0472">Membrane</keyword>
<feature type="transmembrane region" description="Helical" evidence="2">
    <location>
        <begin position="53"/>
        <end position="71"/>
    </location>
</feature>
<accession>A0A1Y1MJI3</accession>
<name>A0A1Y1MJI3_PHOPY</name>
<organism evidence="3">
    <name type="scientific">Photinus pyralis</name>
    <name type="common">Common eastern firefly</name>
    <name type="synonym">Lampyris pyralis</name>
    <dbReference type="NCBI Taxonomy" id="7054"/>
    <lineage>
        <taxon>Eukaryota</taxon>
        <taxon>Metazoa</taxon>
        <taxon>Ecdysozoa</taxon>
        <taxon>Arthropoda</taxon>
        <taxon>Hexapoda</taxon>
        <taxon>Insecta</taxon>
        <taxon>Pterygota</taxon>
        <taxon>Neoptera</taxon>
        <taxon>Endopterygota</taxon>
        <taxon>Coleoptera</taxon>
        <taxon>Polyphaga</taxon>
        <taxon>Elateriformia</taxon>
        <taxon>Elateroidea</taxon>
        <taxon>Lampyridae</taxon>
        <taxon>Lampyrinae</taxon>
        <taxon>Photinus</taxon>
    </lineage>
</organism>
<evidence type="ECO:0000313" key="4">
    <source>
        <dbReference type="EMBL" id="KAB0791691.1"/>
    </source>
</evidence>
<evidence type="ECO:0000313" key="5">
    <source>
        <dbReference type="Proteomes" id="UP000327044"/>
    </source>
</evidence>
<evidence type="ECO:0000256" key="1">
    <source>
        <dbReference type="SAM" id="MobiDB-lite"/>
    </source>
</evidence>